<dbReference type="InterPro" id="IPR003656">
    <property type="entry name" value="Znf_BED"/>
</dbReference>
<name>A0A1R3GBW6_COCAP</name>
<keyword evidence="2 4" id="KW-0863">Zinc-finger</keyword>
<evidence type="ECO:0000313" key="8">
    <source>
        <dbReference type="Proteomes" id="UP000188268"/>
    </source>
</evidence>
<reference evidence="7 8" key="1">
    <citation type="submission" date="2013-09" db="EMBL/GenBank/DDBJ databases">
        <title>Corchorus capsularis genome sequencing.</title>
        <authorList>
            <person name="Alam M."/>
            <person name="Haque M.S."/>
            <person name="Islam M.S."/>
            <person name="Emdad E.M."/>
            <person name="Islam M.M."/>
            <person name="Ahmed B."/>
            <person name="Halim A."/>
            <person name="Hossen Q.M.M."/>
            <person name="Hossain M.Z."/>
            <person name="Ahmed R."/>
            <person name="Khan M.M."/>
            <person name="Islam R."/>
            <person name="Rashid M.M."/>
            <person name="Khan S.A."/>
            <person name="Rahman M.S."/>
            <person name="Alam M."/>
        </authorList>
    </citation>
    <scope>NUCLEOTIDE SEQUENCE [LARGE SCALE GENOMIC DNA]</scope>
    <source>
        <strain evidence="8">cv. CVL-1</strain>
        <tissue evidence="7">Whole seedling</tissue>
    </source>
</reference>
<evidence type="ECO:0000259" key="6">
    <source>
        <dbReference type="PROSITE" id="PS50808"/>
    </source>
</evidence>
<dbReference type="PROSITE" id="PS50808">
    <property type="entry name" value="ZF_BED"/>
    <property type="match status" value="1"/>
</dbReference>
<accession>A0A1R3GBW6</accession>
<dbReference type="EMBL" id="AWWV01014640">
    <property type="protein sequence ID" value="OMO55575.1"/>
    <property type="molecule type" value="Genomic_DNA"/>
</dbReference>
<feature type="transmembrane region" description="Helical" evidence="5">
    <location>
        <begin position="12"/>
        <end position="33"/>
    </location>
</feature>
<proteinExistence type="predicted"/>
<evidence type="ECO:0000313" key="7">
    <source>
        <dbReference type="EMBL" id="OMO55575.1"/>
    </source>
</evidence>
<protein>
    <recommendedName>
        <fullName evidence="6">BED-type domain-containing protein</fullName>
    </recommendedName>
</protein>
<keyword evidence="1" id="KW-0479">Metal-binding</keyword>
<keyword evidence="8" id="KW-1185">Reference proteome</keyword>
<dbReference type="Gramene" id="OMO55575">
    <property type="protein sequence ID" value="OMO55575"/>
    <property type="gene ID" value="CCACVL1_27171"/>
</dbReference>
<keyword evidence="3" id="KW-0862">Zinc</keyword>
<dbReference type="GO" id="GO:0008270">
    <property type="term" value="F:zinc ion binding"/>
    <property type="evidence" value="ECO:0007669"/>
    <property type="project" value="UniProtKB-KW"/>
</dbReference>
<comment type="caution">
    <text evidence="7">The sequence shown here is derived from an EMBL/GenBank/DDBJ whole genome shotgun (WGS) entry which is preliminary data.</text>
</comment>
<feature type="domain" description="BED-type" evidence="6">
    <location>
        <begin position="67"/>
        <end position="110"/>
    </location>
</feature>
<dbReference type="GO" id="GO:0003677">
    <property type="term" value="F:DNA binding"/>
    <property type="evidence" value="ECO:0007669"/>
    <property type="project" value="InterPro"/>
</dbReference>
<organism evidence="7 8">
    <name type="scientific">Corchorus capsularis</name>
    <name type="common">Jute</name>
    <dbReference type="NCBI Taxonomy" id="210143"/>
    <lineage>
        <taxon>Eukaryota</taxon>
        <taxon>Viridiplantae</taxon>
        <taxon>Streptophyta</taxon>
        <taxon>Embryophyta</taxon>
        <taxon>Tracheophyta</taxon>
        <taxon>Spermatophyta</taxon>
        <taxon>Magnoliopsida</taxon>
        <taxon>eudicotyledons</taxon>
        <taxon>Gunneridae</taxon>
        <taxon>Pentapetalae</taxon>
        <taxon>rosids</taxon>
        <taxon>malvids</taxon>
        <taxon>Malvales</taxon>
        <taxon>Malvaceae</taxon>
        <taxon>Grewioideae</taxon>
        <taxon>Apeibeae</taxon>
        <taxon>Corchorus</taxon>
    </lineage>
</organism>
<dbReference type="AlphaFoldDB" id="A0A1R3GBW6"/>
<evidence type="ECO:0000256" key="3">
    <source>
        <dbReference type="ARBA" id="ARBA00022833"/>
    </source>
</evidence>
<evidence type="ECO:0000256" key="1">
    <source>
        <dbReference type="ARBA" id="ARBA00022723"/>
    </source>
</evidence>
<sequence length="192" mass="21810">MTPKASGYGFDTVFAVGLLGYMADQMVSFCYLAGYRTQRNGRQAQNHFQLISTHPLFIPHRSDMTDEKRDPTWEFGTGVGNGNCNYCQRHFTSINRLKHHLAGFRQNAHPCQQCPRAVALKCIELLIEFFSEEEQCHRKKRLELLPQRGSATGFGDGLYVHRPLLCRPLHLNPTSSDHAPHQFLPITVVNQG</sequence>
<keyword evidence="5" id="KW-0472">Membrane</keyword>
<keyword evidence="5" id="KW-0812">Transmembrane</keyword>
<evidence type="ECO:0000256" key="5">
    <source>
        <dbReference type="SAM" id="Phobius"/>
    </source>
</evidence>
<evidence type="ECO:0000256" key="2">
    <source>
        <dbReference type="ARBA" id="ARBA00022771"/>
    </source>
</evidence>
<evidence type="ECO:0000256" key="4">
    <source>
        <dbReference type="PROSITE-ProRule" id="PRU00027"/>
    </source>
</evidence>
<dbReference type="Proteomes" id="UP000188268">
    <property type="component" value="Unassembled WGS sequence"/>
</dbReference>
<keyword evidence="5" id="KW-1133">Transmembrane helix</keyword>
<gene>
    <name evidence="7" type="ORF">CCACVL1_27171</name>
</gene>